<reference evidence="2" key="1">
    <citation type="submission" date="2023-05" db="EMBL/GenBank/DDBJ databases">
        <authorList>
            <person name="Stuckert A."/>
        </authorList>
    </citation>
    <scope>NUCLEOTIDE SEQUENCE</scope>
</reference>
<organism evidence="2 3">
    <name type="scientific">Staurois parvus</name>
    <dbReference type="NCBI Taxonomy" id="386267"/>
    <lineage>
        <taxon>Eukaryota</taxon>
        <taxon>Metazoa</taxon>
        <taxon>Chordata</taxon>
        <taxon>Craniata</taxon>
        <taxon>Vertebrata</taxon>
        <taxon>Euteleostomi</taxon>
        <taxon>Amphibia</taxon>
        <taxon>Batrachia</taxon>
        <taxon>Anura</taxon>
        <taxon>Neobatrachia</taxon>
        <taxon>Ranoidea</taxon>
        <taxon>Ranidae</taxon>
        <taxon>Staurois</taxon>
    </lineage>
</organism>
<feature type="compositionally biased region" description="Acidic residues" evidence="1">
    <location>
        <begin position="173"/>
        <end position="184"/>
    </location>
</feature>
<evidence type="ECO:0000256" key="1">
    <source>
        <dbReference type="SAM" id="MobiDB-lite"/>
    </source>
</evidence>
<feature type="region of interest" description="Disordered" evidence="1">
    <location>
        <begin position="125"/>
        <end position="202"/>
    </location>
</feature>
<evidence type="ECO:0000313" key="2">
    <source>
        <dbReference type="EMBL" id="CAI9536089.1"/>
    </source>
</evidence>
<feature type="compositionally biased region" description="Basic residues" evidence="1">
    <location>
        <begin position="188"/>
        <end position="202"/>
    </location>
</feature>
<feature type="compositionally biased region" description="Low complexity" evidence="1">
    <location>
        <begin position="136"/>
        <end position="151"/>
    </location>
</feature>
<gene>
    <name evidence="2" type="ORF">SPARVUS_LOCUS980533</name>
</gene>
<accession>A0ABN9AJC9</accession>
<dbReference type="Proteomes" id="UP001162483">
    <property type="component" value="Unassembled WGS sequence"/>
</dbReference>
<protein>
    <submittedName>
        <fullName evidence="2">Uncharacterized protein</fullName>
    </submittedName>
</protein>
<proteinExistence type="predicted"/>
<dbReference type="EMBL" id="CATNWA010000298">
    <property type="protein sequence ID" value="CAI9536089.1"/>
    <property type="molecule type" value="Genomic_DNA"/>
</dbReference>
<keyword evidence="3" id="KW-1185">Reference proteome</keyword>
<sequence>MTWTTLMRRLCPPSACSHPTWPALRQRHVDSGHSTMGSLRDLSHSDSDSSLPYMSELRHSKIPSGKVTQKALEELPTSSQTPNGGNRHLELSNLGTLQQRLSESPQLEKKLMEKSASLGEISMVGTVQSHSDSSRSHSPSSTEAETPSPGTESKHNHKSTRIPQLAGKKNLTEDDSGSTGEENDPSSSKKKLTLNIFKKPKK</sequence>
<feature type="region of interest" description="Disordered" evidence="1">
    <location>
        <begin position="32"/>
        <end position="90"/>
    </location>
</feature>
<comment type="caution">
    <text evidence="2">The sequence shown here is derived from an EMBL/GenBank/DDBJ whole genome shotgun (WGS) entry which is preliminary data.</text>
</comment>
<evidence type="ECO:0000313" key="3">
    <source>
        <dbReference type="Proteomes" id="UP001162483"/>
    </source>
</evidence>
<name>A0ABN9AJC9_9NEOB</name>